<protein>
    <submittedName>
        <fullName evidence="2">Uncharacterized protein</fullName>
    </submittedName>
</protein>
<dbReference type="AlphaFoldDB" id="A0AAN6RDH2"/>
<evidence type="ECO:0000313" key="2">
    <source>
        <dbReference type="EMBL" id="KAK3201576.1"/>
    </source>
</evidence>
<feature type="compositionally biased region" description="Polar residues" evidence="1">
    <location>
        <begin position="240"/>
        <end position="251"/>
    </location>
</feature>
<feature type="compositionally biased region" description="Polar residues" evidence="1">
    <location>
        <begin position="1"/>
        <end position="37"/>
    </location>
</feature>
<accession>A0AAN6RDH2</accession>
<evidence type="ECO:0000313" key="3">
    <source>
        <dbReference type="Proteomes" id="UP001280581"/>
    </source>
</evidence>
<feature type="region of interest" description="Disordered" evidence="1">
    <location>
        <begin position="318"/>
        <end position="358"/>
    </location>
</feature>
<organism evidence="2 3">
    <name type="scientific">Pseudopithomyces chartarum</name>
    <dbReference type="NCBI Taxonomy" id="1892770"/>
    <lineage>
        <taxon>Eukaryota</taxon>
        <taxon>Fungi</taxon>
        <taxon>Dikarya</taxon>
        <taxon>Ascomycota</taxon>
        <taxon>Pezizomycotina</taxon>
        <taxon>Dothideomycetes</taxon>
        <taxon>Pleosporomycetidae</taxon>
        <taxon>Pleosporales</taxon>
        <taxon>Massarineae</taxon>
        <taxon>Didymosphaeriaceae</taxon>
        <taxon>Pseudopithomyces</taxon>
    </lineage>
</organism>
<comment type="caution">
    <text evidence="2">The sequence shown here is derived from an EMBL/GenBank/DDBJ whole genome shotgun (WGS) entry which is preliminary data.</text>
</comment>
<feature type="compositionally biased region" description="Low complexity" evidence="1">
    <location>
        <begin position="331"/>
        <end position="344"/>
    </location>
</feature>
<keyword evidence="3" id="KW-1185">Reference proteome</keyword>
<gene>
    <name evidence="2" type="ORF">GRF29_185g1393454</name>
</gene>
<feature type="region of interest" description="Disordered" evidence="1">
    <location>
        <begin position="1"/>
        <end position="39"/>
    </location>
</feature>
<sequence length="358" mass="40928">MFTNSQRTGPENPSGWKQETYTQGENRPNTHNPNSISMDGIRTFAESNSRFGDNPKYPATRITFGRLLEGVKHLPSGHDALDLTRCVEYVTNNWAQYSTLFFPDDYFTLLTAVGGPMNPTNQHYDRAAFGRWNYERTDATWNSECTTFRDKMKQLSGSGAPAQNLVPNPIPGSNVPPPQTHIQQAAPNIVTAPYMPNQGPHLIDPQRDPWAQQHVGQNLFGTAPNPPGLQHGPSALPHQYPSTPQASQYGYPQNFPYEIPQLPQDDYQEQLQIWDQQQPQNNYQHPQDDYLQLFYDDNQQQPQNDYQQSFYDGNEQQLQNNYQQPFYDGSQQQPQNDYQQPFDDGSQHYPGYRPAAPE</sequence>
<reference evidence="2 3" key="1">
    <citation type="submission" date="2021-02" db="EMBL/GenBank/DDBJ databases">
        <title>Genome assembly of Pseudopithomyces chartarum.</title>
        <authorList>
            <person name="Jauregui R."/>
            <person name="Singh J."/>
            <person name="Voisey C."/>
        </authorList>
    </citation>
    <scope>NUCLEOTIDE SEQUENCE [LARGE SCALE GENOMIC DNA]</scope>
    <source>
        <strain evidence="2 3">AGR01</strain>
    </source>
</reference>
<feature type="region of interest" description="Disordered" evidence="1">
    <location>
        <begin position="217"/>
        <end position="260"/>
    </location>
</feature>
<dbReference type="Proteomes" id="UP001280581">
    <property type="component" value="Unassembled WGS sequence"/>
</dbReference>
<dbReference type="EMBL" id="WVTA01000016">
    <property type="protein sequence ID" value="KAK3201576.1"/>
    <property type="molecule type" value="Genomic_DNA"/>
</dbReference>
<name>A0AAN6RDH2_9PLEO</name>
<proteinExistence type="predicted"/>
<evidence type="ECO:0000256" key="1">
    <source>
        <dbReference type="SAM" id="MobiDB-lite"/>
    </source>
</evidence>